<feature type="binding site" evidence="5">
    <location>
        <position position="89"/>
    </location>
    <ligand>
        <name>Zn(2+)</name>
        <dbReference type="ChEBI" id="CHEBI:29105"/>
    </ligand>
</feature>
<dbReference type="PANTHER" id="PTHR34535">
    <property type="entry name" value="HYDROGENASE MATURATION FACTOR HYPA"/>
    <property type="match status" value="1"/>
</dbReference>
<gene>
    <name evidence="5 6" type="primary">hypA</name>
    <name evidence="6" type="ORF">G3480_03290</name>
</gene>
<keyword evidence="4 5" id="KW-0862">Zinc</keyword>
<evidence type="ECO:0000256" key="4">
    <source>
        <dbReference type="ARBA" id="ARBA00022833"/>
    </source>
</evidence>
<evidence type="ECO:0000256" key="2">
    <source>
        <dbReference type="ARBA" id="ARBA00022596"/>
    </source>
</evidence>
<reference evidence="6 7" key="2">
    <citation type="submission" date="2020-02" db="EMBL/GenBank/DDBJ databases">
        <title>Genome sequences of Thiorhodococcus mannitoliphagus and Thiorhodococcus minor, purple sulfur photosynthetic bacteria in the gammaproteobacterial family, Chromatiaceae.</title>
        <authorList>
            <person name="Aviles F.A."/>
            <person name="Meyer T.E."/>
            <person name="Kyndt J.A."/>
        </authorList>
    </citation>
    <scope>NUCLEOTIDE SEQUENCE [LARGE SCALE GENOMIC DNA]</scope>
    <source>
        <strain evidence="6 7">DSM 18266</strain>
    </source>
</reference>
<feature type="binding site" evidence="5">
    <location>
        <position position="2"/>
    </location>
    <ligand>
        <name>Ni(2+)</name>
        <dbReference type="ChEBI" id="CHEBI:49786"/>
    </ligand>
</feature>
<dbReference type="GO" id="GO:0051604">
    <property type="term" value="P:protein maturation"/>
    <property type="evidence" value="ECO:0007669"/>
    <property type="project" value="InterPro"/>
</dbReference>
<accession>A0A6P1DRN8</accession>
<evidence type="ECO:0000313" key="7">
    <source>
        <dbReference type="Proteomes" id="UP000471640"/>
    </source>
</evidence>
<dbReference type="PROSITE" id="PS01249">
    <property type="entry name" value="HYPA"/>
    <property type="match status" value="1"/>
</dbReference>
<evidence type="ECO:0000256" key="5">
    <source>
        <dbReference type="HAMAP-Rule" id="MF_00213"/>
    </source>
</evidence>
<dbReference type="HAMAP" id="MF_00213">
    <property type="entry name" value="HypA_HybF"/>
    <property type="match status" value="1"/>
</dbReference>
<keyword evidence="3 5" id="KW-0479">Metal-binding</keyword>
<dbReference type="NCBIfam" id="TIGR00100">
    <property type="entry name" value="hypA"/>
    <property type="match status" value="1"/>
</dbReference>
<dbReference type="InterPro" id="IPR020538">
    <property type="entry name" value="Hydgase_Ni_incorp_HypA/HybF_CS"/>
</dbReference>
<reference evidence="7" key="1">
    <citation type="journal article" date="2020" name="Microbiol. Resour. Announc.">
        <title>Draft Genome Sequences of Thiorhodococcus mannitoliphagus and Thiorhodococcus minor, Purple Sulfur Photosynthetic Bacteria in the Gammaproteobacterial Family Chromatiaceae.</title>
        <authorList>
            <person name="Aviles F.A."/>
            <person name="Meyer T.E."/>
            <person name="Kyndt J.A."/>
        </authorList>
    </citation>
    <scope>NUCLEOTIDE SEQUENCE [LARGE SCALE GENOMIC DNA]</scope>
    <source>
        <strain evidence="7">DSM 18266</strain>
    </source>
</reference>
<sequence length="133" mass="14381">MHELSLCQALLDQVERVAQDHGATRVDRILLKVGPLSGVEPSLLQHAYPLAAAGTIAEAAELVIEPAEVRVRCLDCGAETDAQPNRLLCGACDSFKTRLISGDEMLLANLELTIPDDEPTVGVPTDAFHQRKR</sequence>
<proteinExistence type="inferred from homology"/>
<name>A0A6P1DRN8_9GAMM</name>
<evidence type="ECO:0000313" key="6">
    <source>
        <dbReference type="EMBL" id="NEX19346.1"/>
    </source>
</evidence>
<comment type="similarity">
    <text evidence="1 5">Belongs to the HypA/HybF family.</text>
</comment>
<dbReference type="AlphaFoldDB" id="A0A6P1DRN8"/>
<dbReference type="RefSeq" id="WP_164652247.1">
    <property type="nucleotide sequence ID" value="NZ_JAAIJR010000008.1"/>
</dbReference>
<keyword evidence="2 5" id="KW-0533">Nickel</keyword>
<organism evidence="6 7">
    <name type="scientific">Thiorhodococcus mannitoliphagus</name>
    <dbReference type="NCBI Taxonomy" id="329406"/>
    <lineage>
        <taxon>Bacteria</taxon>
        <taxon>Pseudomonadati</taxon>
        <taxon>Pseudomonadota</taxon>
        <taxon>Gammaproteobacteria</taxon>
        <taxon>Chromatiales</taxon>
        <taxon>Chromatiaceae</taxon>
        <taxon>Thiorhodococcus</taxon>
    </lineage>
</organism>
<dbReference type="PANTHER" id="PTHR34535:SF3">
    <property type="entry name" value="HYDROGENASE MATURATION FACTOR HYPA"/>
    <property type="match status" value="1"/>
</dbReference>
<dbReference type="InterPro" id="IPR000688">
    <property type="entry name" value="HypA/HybF"/>
</dbReference>
<dbReference type="EMBL" id="JAAIJR010000008">
    <property type="protein sequence ID" value="NEX19346.1"/>
    <property type="molecule type" value="Genomic_DNA"/>
</dbReference>
<protein>
    <recommendedName>
        <fullName evidence="5">Hydrogenase maturation factor HypA</fullName>
    </recommendedName>
</protein>
<dbReference type="GO" id="GO:0008270">
    <property type="term" value="F:zinc ion binding"/>
    <property type="evidence" value="ECO:0007669"/>
    <property type="project" value="UniProtKB-UniRule"/>
</dbReference>
<evidence type="ECO:0000256" key="1">
    <source>
        <dbReference type="ARBA" id="ARBA00010748"/>
    </source>
</evidence>
<feature type="binding site" evidence="5">
    <location>
        <position position="92"/>
    </location>
    <ligand>
        <name>Zn(2+)</name>
        <dbReference type="ChEBI" id="CHEBI:29105"/>
    </ligand>
</feature>
<comment type="caution">
    <text evidence="6">The sequence shown here is derived from an EMBL/GenBank/DDBJ whole genome shotgun (WGS) entry which is preliminary data.</text>
</comment>
<keyword evidence="7" id="KW-1185">Reference proteome</keyword>
<dbReference type="Proteomes" id="UP000471640">
    <property type="component" value="Unassembled WGS sequence"/>
</dbReference>
<dbReference type="Gene3D" id="3.30.2320.80">
    <property type="match status" value="1"/>
</dbReference>
<feature type="binding site" evidence="5">
    <location>
        <position position="73"/>
    </location>
    <ligand>
        <name>Zn(2+)</name>
        <dbReference type="ChEBI" id="CHEBI:29105"/>
    </ligand>
</feature>
<evidence type="ECO:0000256" key="3">
    <source>
        <dbReference type="ARBA" id="ARBA00022723"/>
    </source>
</evidence>
<dbReference type="GO" id="GO:0016151">
    <property type="term" value="F:nickel cation binding"/>
    <property type="evidence" value="ECO:0007669"/>
    <property type="project" value="UniProtKB-UniRule"/>
</dbReference>
<feature type="binding site" evidence="5">
    <location>
        <position position="76"/>
    </location>
    <ligand>
        <name>Zn(2+)</name>
        <dbReference type="ChEBI" id="CHEBI:29105"/>
    </ligand>
</feature>
<dbReference type="PIRSF" id="PIRSF004761">
    <property type="entry name" value="Hydrgn_mat_HypA"/>
    <property type="match status" value="1"/>
</dbReference>
<comment type="function">
    <text evidence="5">Involved in the maturation of [NiFe] hydrogenases. Required for nickel insertion into the metal center of the hydrogenase.</text>
</comment>
<dbReference type="Pfam" id="PF01155">
    <property type="entry name" value="HypA"/>
    <property type="match status" value="1"/>
</dbReference>